<proteinExistence type="predicted"/>
<keyword evidence="1" id="KW-0677">Repeat</keyword>
<dbReference type="AlphaFoldDB" id="A0A838Y286"/>
<evidence type="ECO:0000256" key="1">
    <source>
        <dbReference type="ARBA" id="ARBA00022737"/>
    </source>
</evidence>
<evidence type="ECO:0000313" key="4">
    <source>
        <dbReference type="Proteomes" id="UP000559404"/>
    </source>
</evidence>
<gene>
    <name evidence="3" type="ORF">H1W37_15790</name>
</gene>
<evidence type="ECO:0000313" key="3">
    <source>
        <dbReference type="EMBL" id="MBA4613123.1"/>
    </source>
</evidence>
<keyword evidence="2" id="KW-0802">TPR repeat</keyword>
<sequence length="1020" mass="112335">MTVTVCSGREEDSQIKTGGNVSKQEIEKGVLLRQAQQLEASVAHFRALMAQDPENVRGRLQLAASLCLVGAYEESLTLLDAVLEGAPENRAALVGKVDTLAHRQRFAEALASLDAVRGLYPDQLDLEIKRGVLLRQARQLDASVGHLRALVARYPKHGAAQVQLAVSLRLIGMHDESLAVLDSVLAAEPGHRAALNARVDTLAYRQQFAKALAALDVARGLYPDQLDLEIKRGVLLRQALRLDASVAHLRDLVAQHPERVDARLQLAVSLSLAGACDESAALLDAVLEIEPRQRATLVAKVDTLAHRQQFAEALDALGVVQALFPDHLDLKVKQGILLRQAQRLDESVAHLREFAAQHPEYVEARLQLAISLRLAGAHEESRSLLDAVLATEPRNRVALIQLAGHCLSCGDVEEALATNSRALSIFSDDTQLLNQRADILAQTSDREGTVEQLQALFRQVPQSSVVAQRLIDALVQNWCYDSAIGVFRRFIGTPVLDNNGRRQQVLLCLQYGEISKAIDLSRSWVDDFPDSLDAKLSFYLACCELPAAPVDLSTLESDLLGGLKGSSAFAIARARRRQFNLDFGGVAVILVGFLRENPNSVEVLGYLFQFLLRINKLDRCLDLVRGFPELRAPHLFDLAGKLVMDGRRTEADALLPRLEEAIVTAPALHVKEQFLRRMCVLQMLRNDGPALARTVDAALSLKNLTAANRHYFVSIQHGFLKQNDVEDIPENISSAAGGPSLKAILRGDGLRPMRLHPEDVAIARRISSPPDGAYEHWLKQILKGMTVRQAVSHCYTEYPEKLDELADLIDFPDIGVLEKHERRSGPFLVAGTHQGPNAVVWRLLQSFPKLRVASAHAQLRRDHLVTRAALRLGADMASTRELLRAVRAGSPVAATLDQVLPGAASMDEKALAANTTELQVFDFAPLRVPSFLPKLAWKMNLPSYWVQSYLADGRIRIELVRLPDADYSLDREAWIKQWIGAYGKLVEATLQSSPENLCLGAGLLEELFRGCGTRQAADRR</sequence>
<dbReference type="SMART" id="SM00028">
    <property type="entry name" value="TPR"/>
    <property type="match status" value="6"/>
</dbReference>
<reference evidence="3 4" key="1">
    <citation type="submission" date="2020-07" db="EMBL/GenBank/DDBJ databases">
        <authorList>
            <person name="Li M."/>
        </authorList>
    </citation>
    <scope>NUCLEOTIDE SEQUENCE [LARGE SCALE GENOMIC DNA]</scope>
    <source>
        <strain evidence="3 4">DSM 23284</strain>
    </source>
</reference>
<dbReference type="InterPro" id="IPR051012">
    <property type="entry name" value="CellSynth/LPSAsmb/PSIAsmb"/>
</dbReference>
<reference evidence="3 4" key="2">
    <citation type="submission" date="2020-08" db="EMBL/GenBank/DDBJ databases">
        <title>Stappia taiwanensis sp. nov., isolated from a coastal thermal spring.</title>
        <authorList>
            <person name="Kampfer P."/>
        </authorList>
    </citation>
    <scope>NUCLEOTIDE SEQUENCE [LARGE SCALE GENOMIC DNA]</scope>
    <source>
        <strain evidence="3 4">DSM 23284</strain>
    </source>
</reference>
<keyword evidence="4" id="KW-1185">Reference proteome</keyword>
<dbReference type="InterPro" id="IPR011990">
    <property type="entry name" value="TPR-like_helical_dom_sf"/>
</dbReference>
<dbReference type="PANTHER" id="PTHR45586">
    <property type="entry name" value="TPR REPEAT-CONTAINING PROTEIN PA4667"/>
    <property type="match status" value="1"/>
</dbReference>
<dbReference type="Gene3D" id="1.25.40.10">
    <property type="entry name" value="Tetratricopeptide repeat domain"/>
    <property type="match status" value="2"/>
</dbReference>
<evidence type="ECO:0000256" key="2">
    <source>
        <dbReference type="ARBA" id="ARBA00022803"/>
    </source>
</evidence>
<comment type="caution">
    <text evidence="3">The sequence shown here is derived from an EMBL/GenBank/DDBJ whole genome shotgun (WGS) entry which is preliminary data.</text>
</comment>
<protein>
    <submittedName>
        <fullName evidence="3">Tetratricopeptide repeat protein</fullName>
    </submittedName>
</protein>
<dbReference type="EMBL" id="JACEON010000016">
    <property type="protein sequence ID" value="MBA4613123.1"/>
    <property type="molecule type" value="Genomic_DNA"/>
</dbReference>
<organism evidence="3 4">
    <name type="scientific">Stappia taiwanensis</name>
    <dbReference type="NCBI Taxonomy" id="992267"/>
    <lineage>
        <taxon>Bacteria</taxon>
        <taxon>Pseudomonadati</taxon>
        <taxon>Pseudomonadota</taxon>
        <taxon>Alphaproteobacteria</taxon>
        <taxon>Hyphomicrobiales</taxon>
        <taxon>Stappiaceae</taxon>
        <taxon>Stappia</taxon>
    </lineage>
</organism>
<dbReference type="PANTHER" id="PTHR45586:SF1">
    <property type="entry name" value="LIPOPOLYSACCHARIDE ASSEMBLY PROTEIN B"/>
    <property type="match status" value="1"/>
</dbReference>
<dbReference type="SUPFAM" id="SSF48452">
    <property type="entry name" value="TPR-like"/>
    <property type="match status" value="2"/>
</dbReference>
<name>A0A838Y286_9HYPH</name>
<dbReference type="Pfam" id="PF13432">
    <property type="entry name" value="TPR_16"/>
    <property type="match status" value="3"/>
</dbReference>
<accession>A0A838Y286</accession>
<dbReference type="InterPro" id="IPR019734">
    <property type="entry name" value="TPR_rpt"/>
</dbReference>
<dbReference type="Proteomes" id="UP000559404">
    <property type="component" value="Unassembled WGS sequence"/>
</dbReference>
<dbReference type="Pfam" id="PF14559">
    <property type="entry name" value="TPR_19"/>
    <property type="match status" value="1"/>
</dbReference>